<dbReference type="InterPro" id="IPR050469">
    <property type="entry name" value="Diguanylate_Cyclase"/>
</dbReference>
<comment type="catalytic activity">
    <reaction evidence="7">
        <text>2 GTP = 3',3'-c-di-GMP + 2 diphosphate</text>
        <dbReference type="Rhea" id="RHEA:24898"/>
        <dbReference type="ChEBI" id="CHEBI:33019"/>
        <dbReference type="ChEBI" id="CHEBI:37565"/>
        <dbReference type="ChEBI" id="CHEBI:58805"/>
        <dbReference type="EC" id="2.7.7.65"/>
    </reaction>
</comment>
<dbReference type="InterPro" id="IPR000014">
    <property type="entry name" value="PAS"/>
</dbReference>
<comment type="subcellular location">
    <subcellularLocation>
        <location evidence="1">Cell membrane</location>
        <topology evidence="1">Multi-pass membrane protein</topology>
    </subcellularLocation>
</comment>
<feature type="transmembrane region" description="Helical" evidence="8">
    <location>
        <begin position="67"/>
        <end position="85"/>
    </location>
</feature>
<dbReference type="SUPFAM" id="SSF55073">
    <property type="entry name" value="Nucleotide cyclase"/>
    <property type="match status" value="1"/>
</dbReference>
<evidence type="ECO:0000256" key="5">
    <source>
        <dbReference type="ARBA" id="ARBA00022989"/>
    </source>
</evidence>
<dbReference type="Gene3D" id="3.30.70.270">
    <property type="match status" value="1"/>
</dbReference>
<feature type="domain" description="PAC" evidence="10">
    <location>
        <begin position="378"/>
        <end position="431"/>
    </location>
</feature>
<accession>A0ABW1EL28</accession>
<evidence type="ECO:0000259" key="11">
    <source>
        <dbReference type="PROSITE" id="PS50887"/>
    </source>
</evidence>
<organism evidence="12 13">
    <name type="scientific">Acidicapsa dinghuensis</name>
    <dbReference type="NCBI Taxonomy" id="2218256"/>
    <lineage>
        <taxon>Bacteria</taxon>
        <taxon>Pseudomonadati</taxon>
        <taxon>Acidobacteriota</taxon>
        <taxon>Terriglobia</taxon>
        <taxon>Terriglobales</taxon>
        <taxon>Acidobacteriaceae</taxon>
        <taxon>Acidicapsa</taxon>
    </lineage>
</organism>
<dbReference type="Proteomes" id="UP001596091">
    <property type="component" value="Unassembled WGS sequence"/>
</dbReference>
<dbReference type="InterPro" id="IPR035965">
    <property type="entry name" value="PAS-like_dom_sf"/>
</dbReference>
<dbReference type="GO" id="GO:0052621">
    <property type="term" value="F:diguanylate cyclase activity"/>
    <property type="evidence" value="ECO:0007669"/>
    <property type="project" value="UniProtKB-EC"/>
</dbReference>
<dbReference type="CDD" id="cd00130">
    <property type="entry name" value="PAS"/>
    <property type="match status" value="1"/>
</dbReference>
<dbReference type="InterPro" id="IPR001610">
    <property type="entry name" value="PAC"/>
</dbReference>
<dbReference type="PROSITE" id="PS50112">
    <property type="entry name" value="PAS"/>
    <property type="match status" value="1"/>
</dbReference>
<dbReference type="RefSeq" id="WP_263332989.1">
    <property type="nucleotide sequence ID" value="NZ_JAGSYH010000001.1"/>
</dbReference>
<keyword evidence="5 8" id="KW-1133">Transmembrane helix</keyword>
<evidence type="ECO:0000313" key="12">
    <source>
        <dbReference type="EMBL" id="MFC5864556.1"/>
    </source>
</evidence>
<feature type="transmembrane region" description="Helical" evidence="8">
    <location>
        <begin position="42"/>
        <end position="60"/>
    </location>
</feature>
<evidence type="ECO:0000256" key="1">
    <source>
        <dbReference type="ARBA" id="ARBA00004651"/>
    </source>
</evidence>
<sequence length="630" mass="69884">MPTNAATTRWWHTHAFALRLAGIFLTVMLSILWVASFDRTPTGANIIWLSNGLVLAYLLLAPRWRWPQYLAVAFASMFLGSIFIGETPGMSLIYNALNVLEILVGALLLKRKSTELPHFTDGGFVFRFIGLACLLGPSIAAIPFGIFRHLANHEDFLNTILGWISGDGLGIAVVTPTIVAILENRMRNAYLLRKKWLYLVMLLAVTVISFQIASAPLLFVVFPFLVLVLMQIDLGWAALSTLAVAVIGSWYTVHGRGPIGAAPHIGHQWKAAILQLYLAALMFTLYAISVVFGNLRKTQSELRKIAALHRLVVDNSRDAIILGDLDGMQNYISPGVRLLTGWEPRELANREIRELIHPSDISEFEMAMRALRAGSEGGTLEYRTRRRDGEYIWVEGSLRVYRDPGTGIPIGFLNLVRDITERKRSEENLQSAYRAMESLVVVDALTGISNRRRFDESLATEWRRALRDGEKVSLLLIDADHFKRYNDTYGHVRGDSCLKQIAEAALDVVLRPGDLVARYGGEEFAVVLPGTDDMGAKAVAEDICQAVRNRRLPHEGNAPGIVTVSIGCATIVPQRGKSPQDLIEAADQALYRAKGRGRNRVVVAGVPSRLETIELPVEVHEVRQEEHGNG</sequence>
<dbReference type="PROSITE" id="PS50113">
    <property type="entry name" value="PAC"/>
    <property type="match status" value="1"/>
</dbReference>
<dbReference type="InterPro" id="IPR043128">
    <property type="entry name" value="Rev_trsase/Diguanyl_cyclase"/>
</dbReference>
<feature type="transmembrane region" description="Helical" evidence="8">
    <location>
        <begin position="234"/>
        <end position="253"/>
    </location>
</feature>
<feature type="transmembrane region" description="Helical" evidence="8">
    <location>
        <begin position="274"/>
        <end position="295"/>
    </location>
</feature>
<dbReference type="InterPro" id="IPR007895">
    <property type="entry name" value="MASE1"/>
</dbReference>
<evidence type="ECO:0000259" key="10">
    <source>
        <dbReference type="PROSITE" id="PS50113"/>
    </source>
</evidence>
<dbReference type="Pfam" id="PF00990">
    <property type="entry name" value="GGDEF"/>
    <property type="match status" value="1"/>
</dbReference>
<keyword evidence="13" id="KW-1185">Reference proteome</keyword>
<dbReference type="SMART" id="SM00086">
    <property type="entry name" value="PAC"/>
    <property type="match status" value="1"/>
</dbReference>
<dbReference type="Pfam" id="PF08447">
    <property type="entry name" value="PAS_3"/>
    <property type="match status" value="1"/>
</dbReference>
<gene>
    <name evidence="12" type="ORF">ACFPT7_19770</name>
</gene>
<dbReference type="InterPro" id="IPR000160">
    <property type="entry name" value="GGDEF_dom"/>
</dbReference>
<evidence type="ECO:0000256" key="6">
    <source>
        <dbReference type="ARBA" id="ARBA00023136"/>
    </source>
</evidence>
<reference evidence="13" key="1">
    <citation type="journal article" date="2019" name="Int. J. Syst. Evol. Microbiol.">
        <title>The Global Catalogue of Microorganisms (GCM) 10K type strain sequencing project: providing services to taxonomists for standard genome sequencing and annotation.</title>
        <authorList>
            <consortium name="The Broad Institute Genomics Platform"/>
            <consortium name="The Broad Institute Genome Sequencing Center for Infectious Disease"/>
            <person name="Wu L."/>
            <person name="Ma J."/>
        </authorList>
    </citation>
    <scope>NUCLEOTIDE SEQUENCE [LARGE SCALE GENOMIC DNA]</scope>
    <source>
        <strain evidence="13">JCM 4087</strain>
    </source>
</reference>
<dbReference type="EMBL" id="JBHSPH010000010">
    <property type="protein sequence ID" value="MFC5864556.1"/>
    <property type="molecule type" value="Genomic_DNA"/>
</dbReference>
<evidence type="ECO:0000259" key="9">
    <source>
        <dbReference type="PROSITE" id="PS50112"/>
    </source>
</evidence>
<dbReference type="SMART" id="SM00267">
    <property type="entry name" value="GGDEF"/>
    <property type="match status" value="1"/>
</dbReference>
<evidence type="ECO:0000256" key="8">
    <source>
        <dbReference type="SAM" id="Phobius"/>
    </source>
</evidence>
<feature type="transmembrane region" description="Helical" evidence="8">
    <location>
        <begin position="160"/>
        <end position="184"/>
    </location>
</feature>
<keyword evidence="6 8" id="KW-0472">Membrane</keyword>
<dbReference type="NCBIfam" id="TIGR00229">
    <property type="entry name" value="sensory_box"/>
    <property type="match status" value="1"/>
</dbReference>
<feature type="transmembrane region" description="Helical" evidence="8">
    <location>
        <begin position="16"/>
        <end position="36"/>
    </location>
</feature>
<dbReference type="Pfam" id="PF05231">
    <property type="entry name" value="MASE1"/>
    <property type="match status" value="1"/>
</dbReference>
<feature type="transmembrane region" description="Helical" evidence="8">
    <location>
        <begin position="196"/>
        <end position="222"/>
    </location>
</feature>
<name>A0ABW1EL28_9BACT</name>
<dbReference type="NCBIfam" id="TIGR00254">
    <property type="entry name" value="GGDEF"/>
    <property type="match status" value="1"/>
</dbReference>
<evidence type="ECO:0000256" key="4">
    <source>
        <dbReference type="ARBA" id="ARBA00022692"/>
    </source>
</evidence>
<keyword evidence="12" id="KW-0548">Nucleotidyltransferase</keyword>
<keyword evidence="3" id="KW-1003">Cell membrane</keyword>
<comment type="caution">
    <text evidence="12">The sequence shown here is derived from an EMBL/GenBank/DDBJ whole genome shotgun (WGS) entry which is preliminary data.</text>
</comment>
<dbReference type="SUPFAM" id="SSF55785">
    <property type="entry name" value="PYP-like sensor domain (PAS domain)"/>
    <property type="match status" value="1"/>
</dbReference>
<dbReference type="InterPro" id="IPR029787">
    <property type="entry name" value="Nucleotide_cyclase"/>
</dbReference>
<dbReference type="CDD" id="cd01949">
    <property type="entry name" value="GGDEF"/>
    <property type="match status" value="1"/>
</dbReference>
<dbReference type="Gene3D" id="3.30.450.20">
    <property type="entry name" value="PAS domain"/>
    <property type="match status" value="1"/>
</dbReference>
<protein>
    <recommendedName>
        <fullName evidence="2">diguanylate cyclase</fullName>
        <ecNumber evidence="2">2.7.7.65</ecNumber>
    </recommendedName>
</protein>
<dbReference type="EC" id="2.7.7.65" evidence="2"/>
<evidence type="ECO:0000256" key="7">
    <source>
        <dbReference type="ARBA" id="ARBA00034247"/>
    </source>
</evidence>
<dbReference type="PANTHER" id="PTHR45138:SF9">
    <property type="entry name" value="DIGUANYLATE CYCLASE DGCM-RELATED"/>
    <property type="match status" value="1"/>
</dbReference>
<dbReference type="SMART" id="SM00091">
    <property type="entry name" value="PAS"/>
    <property type="match status" value="1"/>
</dbReference>
<feature type="domain" description="GGDEF" evidence="11">
    <location>
        <begin position="470"/>
        <end position="606"/>
    </location>
</feature>
<proteinExistence type="predicted"/>
<feature type="transmembrane region" description="Helical" evidence="8">
    <location>
        <begin position="124"/>
        <end position="148"/>
    </location>
</feature>
<feature type="domain" description="PAS" evidence="9">
    <location>
        <begin position="305"/>
        <end position="375"/>
    </location>
</feature>
<dbReference type="InterPro" id="IPR013655">
    <property type="entry name" value="PAS_fold_3"/>
</dbReference>
<dbReference type="PANTHER" id="PTHR45138">
    <property type="entry name" value="REGULATORY COMPONENTS OF SENSORY TRANSDUCTION SYSTEM"/>
    <property type="match status" value="1"/>
</dbReference>
<dbReference type="InterPro" id="IPR000700">
    <property type="entry name" value="PAS-assoc_C"/>
</dbReference>
<keyword evidence="4 8" id="KW-0812">Transmembrane</keyword>
<dbReference type="PROSITE" id="PS50887">
    <property type="entry name" value="GGDEF"/>
    <property type="match status" value="1"/>
</dbReference>
<evidence type="ECO:0000256" key="2">
    <source>
        <dbReference type="ARBA" id="ARBA00012528"/>
    </source>
</evidence>
<keyword evidence="12" id="KW-0808">Transferase</keyword>
<feature type="transmembrane region" description="Helical" evidence="8">
    <location>
        <begin position="91"/>
        <end position="109"/>
    </location>
</feature>
<evidence type="ECO:0000256" key="3">
    <source>
        <dbReference type="ARBA" id="ARBA00022475"/>
    </source>
</evidence>
<evidence type="ECO:0000313" key="13">
    <source>
        <dbReference type="Proteomes" id="UP001596091"/>
    </source>
</evidence>